<dbReference type="GO" id="GO:0004534">
    <property type="term" value="F:5'-3' RNA exonuclease activity"/>
    <property type="evidence" value="ECO:0007669"/>
    <property type="project" value="TreeGrafter"/>
</dbReference>
<dbReference type="PANTHER" id="PTHR42924:SF3">
    <property type="entry name" value="POLYMERASE_HISTIDINOL PHOSPHATASE N-TERMINAL DOMAIN-CONTAINING PROTEIN"/>
    <property type="match status" value="1"/>
</dbReference>
<protein>
    <submittedName>
        <fullName evidence="2">PHP domain-containing protein</fullName>
    </submittedName>
</protein>
<dbReference type="Proteomes" id="UP000772181">
    <property type="component" value="Unassembled WGS sequence"/>
</dbReference>
<dbReference type="Gene3D" id="3.20.20.140">
    <property type="entry name" value="Metal-dependent hydrolases"/>
    <property type="match status" value="1"/>
</dbReference>
<sequence length="218" mass="24604">MILETHCHTRFGSACSYMSPEELVQQAKRLGLDGVCITEHDNPWDLKSLKELSERYELLVLAGIEVPIPFGEVLVFGIHEHISHNNDPDKLRSQVEMAGGVMVAAHPFRGDNSLFEWDASCCQLVPLVDKACRRPILDIVDAMEVFNGRSPDWEVDLSVAVGKQLSIKGTGGSDAHNVDQVGECVTIFEKHFQKEEDFLNELREGRYRAIHRPLNQFY</sequence>
<comment type="caution">
    <text evidence="2">The sequence shown here is derived from an EMBL/GenBank/DDBJ whole genome shotgun (WGS) entry which is preliminary data.</text>
</comment>
<dbReference type="GO" id="GO:0035312">
    <property type="term" value="F:5'-3' DNA exonuclease activity"/>
    <property type="evidence" value="ECO:0007669"/>
    <property type="project" value="TreeGrafter"/>
</dbReference>
<dbReference type="Pfam" id="PF02811">
    <property type="entry name" value="PHP"/>
    <property type="match status" value="1"/>
</dbReference>
<accession>A0A933LR74</accession>
<gene>
    <name evidence="2" type="ORF">HY730_06730</name>
</gene>
<dbReference type="SUPFAM" id="SSF89550">
    <property type="entry name" value="PHP domain-like"/>
    <property type="match status" value="1"/>
</dbReference>
<evidence type="ECO:0000259" key="1">
    <source>
        <dbReference type="SMART" id="SM00481"/>
    </source>
</evidence>
<reference evidence="2" key="1">
    <citation type="submission" date="2020-07" db="EMBL/GenBank/DDBJ databases">
        <title>Huge and variable diversity of episymbiotic CPR bacteria and DPANN archaea in groundwater ecosystems.</title>
        <authorList>
            <person name="He C.Y."/>
            <person name="Keren R."/>
            <person name="Whittaker M."/>
            <person name="Farag I.F."/>
            <person name="Doudna J."/>
            <person name="Cate J.H.D."/>
            <person name="Banfield J.F."/>
        </authorList>
    </citation>
    <scope>NUCLEOTIDE SEQUENCE</scope>
    <source>
        <strain evidence="2">NC_groundwater_1482_Ag_S-0.65um_47_24</strain>
    </source>
</reference>
<feature type="domain" description="Polymerase/histidinol phosphatase N-terminal" evidence="1">
    <location>
        <begin position="3"/>
        <end position="70"/>
    </location>
</feature>
<dbReference type="CDD" id="cd07432">
    <property type="entry name" value="PHP_HisPPase"/>
    <property type="match status" value="1"/>
</dbReference>
<dbReference type="InterPro" id="IPR052018">
    <property type="entry name" value="PHP_domain"/>
</dbReference>
<dbReference type="InterPro" id="IPR003141">
    <property type="entry name" value="Pol/His_phosphatase_N"/>
</dbReference>
<evidence type="ECO:0000313" key="3">
    <source>
        <dbReference type="Proteomes" id="UP000772181"/>
    </source>
</evidence>
<dbReference type="AlphaFoldDB" id="A0A933LR74"/>
<dbReference type="InterPro" id="IPR004013">
    <property type="entry name" value="PHP_dom"/>
</dbReference>
<name>A0A933LR74_UNCTE</name>
<dbReference type="PANTHER" id="PTHR42924">
    <property type="entry name" value="EXONUCLEASE"/>
    <property type="match status" value="1"/>
</dbReference>
<proteinExistence type="predicted"/>
<evidence type="ECO:0000313" key="2">
    <source>
        <dbReference type="EMBL" id="MBI4596057.1"/>
    </source>
</evidence>
<organism evidence="2 3">
    <name type="scientific">Tectimicrobiota bacterium</name>
    <dbReference type="NCBI Taxonomy" id="2528274"/>
    <lineage>
        <taxon>Bacteria</taxon>
        <taxon>Pseudomonadati</taxon>
        <taxon>Nitrospinota/Tectimicrobiota group</taxon>
        <taxon>Candidatus Tectimicrobiota</taxon>
    </lineage>
</organism>
<dbReference type="EMBL" id="JACQWF010000300">
    <property type="protein sequence ID" value="MBI4596057.1"/>
    <property type="molecule type" value="Genomic_DNA"/>
</dbReference>
<dbReference type="InterPro" id="IPR016195">
    <property type="entry name" value="Pol/histidinol_Pase-like"/>
</dbReference>
<dbReference type="Pfam" id="PF13263">
    <property type="entry name" value="PHP_C"/>
    <property type="match status" value="1"/>
</dbReference>
<dbReference type="SMART" id="SM00481">
    <property type="entry name" value="POLIIIAc"/>
    <property type="match status" value="1"/>
</dbReference>